<dbReference type="OrthoDB" id="196547at2759"/>
<gene>
    <name evidence="3" type="primary">PARPA_01949.1 scaffold 1908</name>
</gene>
<feature type="transmembrane region" description="Helical" evidence="2">
    <location>
        <begin position="308"/>
        <end position="332"/>
    </location>
</feature>
<organism evidence="3 4">
    <name type="scientific">Parasitella parasitica</name>
    <dbReference type="NCBI Taxonomy" id="35722"/>
    <lineage>
        <taxon>Eukaryota</taxon>
        <taxon>Fungi</taxon>
        <taxon>Fungi incertae sedis</taxon>
        <taxon>Mucoromycota</taxon>
        <taxon>Mucoromycotina</taxon>
        <taxon>Mucoromycetes</taxon>
        <taxon>Mucorales</taxon>
        <taxon>Mucorineae</taxon>
        <taxon>Mucoraceae</taxon>
        <taxon>Parasitella</taxon>
    </lineage>
</organism>
<feature type="transmembrane region" description="Helical" evidence="2">
    <location>
        <begin position="234"/>
        <end position="256"/>
    </location>
</feature>
<evidence type="ECO:0000313" key="3">
    <source>
        <dbReference type="EMBL" id="CEP08609.1"/>
    </source>
</evidence>
<keyword evidence="2" id="KW-0812">Transmembrane</keyword>
<feature type="compositionally biased region" description="Acidic residues" evidence="1">
    <location>
        <begin position="558"/>
        <end position="567"/>
    </location>
</feature>
<dbReference type="AlphaFoldDB" id="A0A0B7N0D8"/>
<evidence type="ECO:0000256" key="1">
    <source>
        <dbReference type="SAM" id="MobiDB-lite"/>
    </source>
</evidence>
<accession>A0A0B7N0D8</accession>
<feature type="transmembrane region" description="Helical" evidence="2">
    <location>
        <begin position="268"/>
        <end position="288"/>
    </location>
</feature>
<keyword evidence="2" id="KW-0472">Membrane</keyword>
<protein>
    <recommendedName>
        <fullName evidence="5">RGS domain-containing protein</fullName>
    </recommendedName>
</protein>
<evidence type="ECO:0000256" key="2">
    <source>
        <dbReference type="SAM" id="Phobius"/>
    </source>
</evidence>
<keyword evidence="4" id="KW-1185">Reference proteome</keyword>
<feature type="transmembrane region" description="Helical" evidence="2">
    <location>
        <begin position="193"/>
        <end position="214"/>
    </location>
</feature>
<dbReference type="InterPro" id="IPR036305">
    <property type="entry name" value="RGS_sf"/>
</dbReference>
<proteinExistence type="predicted"/>
<dbReference type="Gene3D" id="1.10.167.10">
    <property type="entry name" value="Regulator of G-protein Signalling 4, domain 2"/>
    <property type="match status" value="1"/>
</dbReference>
<reference evidence="3 4" key="1">
    <citation type="submission" date="2014-09" db="EMBL/GenBank/DDBJ databases">
        <authorList>
            <person name="Ellenberger Sabrina"/>
        </authorList>
    </citation>
    <scope>NUCLEOTIDE SEQUENCE [LARGE SCALE GENOMIC DNA]</scope>
    <source>
        <strain evidence="3 4">CBS 412.66</strain>
    </source>
</reference>
<dbReference type="InterPro" id="IPR044926">
    <property type="entry name" value="RGS_subdomain_2"/>
</dbReference>
<sequence>MYYCTDPIYECEDQQVLIDHYNTTSSGIITCFSERKRRIAARVYLGVAIFNAVFVIVTTLIFIYCATGRTTVISSDKSSPKELRKLRKRQTFQKRSVSATTLGAFGHLVFSTSMFMTQAFNNAVGCQLVLWGVVYGFYTWIYAFTLRAYRLHHLFRFNQLKVRYLRMSTADRLACINDADYQWYLKRTRKQKYLAVLPYCLYIASVFLILVIALPSELMAMQTLGTCNVRWGAGLLAGLYAFFICILVPFITWYLRNNSDAHGIRTEVLVDALVGIPFFILYLFWYILNIYNSEALSIYISKTFGPANWVIFFTITAHCFSVVLPIIGYILMENKYWTRCQHKFKKISTRIVRFLSCESTRRIDSEEAITGTAIMPELSMDSLERILADPDMVVQLQDLAIRDFSSENVIFYEKYLELEGKFREEYAHHVDSTNHSSSSKNWINSLTKKSPSIPFKILSSATPFAIHEKDAEEKEDIDKNSALKRFMSIPIPYKLYPDFVRLYEVFIKEDAPIQINISFRARHIIDKAFIALYQKHPELRPKPGTTTTYANPDSFYPNDEDDDDSDLTAEKPNLDNIHVSHHQGVDPPAELNFSMFESARVEVCWNIFNSVYPKLVEMYATIPSLAD</sequence>
<evidence type="ECO:0008006" key="5">
    <source>
        <dbReference type="Google" id="ProtNLM"/>
    </source>
</evidence>
<dbReference type="Proteomes" id="UP000054107">
    <property type="component" value="Unassembled WGS sequence"/>
</dbReference>
<dbReference type="STRING" id="35722.A0A0B7N0D8"/>
<keyword evidence="2" id="KW-1133">Transmembrane helix</keyword>
<feature type="transmembrane region" description="Helical" evidence="2">
    <location>
        <begin position="43"/>
        <end position="67"/>
    </location>
</feature>
<evidence type="ECO:0000313" key="4">
    <source>
        <dbReference type="Proteomes" id="UP000054107"/>
    </source>
</evidence>
<feature type="region of interest" description="Disordered" evidence="1">
    <location>
        <begin position="541"/>
        <end position="571"/>
    </location>
</feature>
<feature type="transmembrane region" description="Helical" evidence="2">
    <location>
        <begin position="128"/>
        <end position="149"/>
    </location>
</feature>
<dbReference type="EMBL" id="LN719792">
    <property type="protein sequence ID" value="CEP08609.1"/>
    <property type="molecule type" value="Genomic_DNA"/>
</dbReference>
<dbReference type="SUPFAM" id="SSF48097">
    <property type="entry name" value="Regulator of G-protein signaling, RGS"/>
    <property type="match status" value="1"/>
</dbReference>
<name>A0A0B7N0D8_9FUNG</name>